<evidence type="ECO:0008006" key="5">
    <source>
        <dbReference type="Google" id="ProtNLM"/>
    </source>
</evidence>
<feature type="chain" id="PRO_5044820405" description="Secreted protein" evidence="2">
    <location>
        <begin position="22"/>
        <end position="176"/>
    </location>
</feature>
<feature type="region of interest" description="Disordered" evidence="1">
    <location>
        <begin position="24"/>
        <end position="58"/>
    </location>
</feature>
<organism evidence="3 4">
    <name type="scientific">Heterodera schachtii</name>
    <name type="common">Sugarbeet cyst nematode worm</name>
    <name type="synonym">Tylenchus schachtii</name>
    <dbReference type="NCBI Taxonomy" id="97005"/>
    <lineage>
        <taxon>Eukaryota</taxon>
        <taxon>Metazoa</taxon>
        <taxon>Ecdysozoa</taxon>
        <taxon>Nematoda</taxon>
        <taxon>Chromadorea</taxon>
        <taxon>Rhabditida</taxon>
        <taxon>Tylenchina</taxon>
        <taxon>Tylenchomorpha</taxon>
        <taxon>Tylenchoidea</taxon>
        <taxon>Heteroderidae</taxon>
        <taxon>Heteroderinae</taxon>
        <taxon>Heterodera</taxon>
    </lineage>
</organism>
<dbReference type="EMBL" id="JBICCN010000157">
    <property type="protein sequence ID" value="KAL3088462.1"/>
    <property type="molecule type" value="Genomic_DNA"/>
</dbReference>
<sequence>MTIVLLLFVVMLISFLFDADGTPTNSADAGKELRRRKQKDKLENGMNPNDSPTTSINAKNIAKNSTPAAGAGPSLARTLSAAGLLMLTLGAPVSNAARPVTAMVPPARQEMHETKRIGEQFNADCPPTVPGGVYPGGHTLPGGTDPFGFPTHGGQGGQVFPSGSYGEPKDKDCGCC</sequence>
<gene>
    <name evidence="3" type="ORF">niasHS_009913</name>
</gene>
<keyword evidence="2" id="KW-0732">Signal</keyword>
<accession>A0ABD2JD69</accession>
<keyword evidence="4" id="KW-1185">Reference proteome</keyword>
<dbReference type="Proteomes" id="UP001620645">
    <property type="component" value="Unassembled WGS sequence"/>
</dbReference>
<comment type="caution">
    <text evidence="3">The sequence shown here is derived from an EMBL/GenBank/DDBJ whole genome shotgun (WGS) entry which is preliminary data.</text>
</comment>
<evidence type="ECO:0000256" key="2">
    <source>
        <dbReference type="SAM" id="SignalP"/>
    </source>
</evidence>
<evidence type="ECO:0000256" key="1">
    <source>
        <dbReference type="SAM" id="MobiDB-lite"/>
    </source>
</evidence>
<dbReference type="AlphaFoldDB" id="A0ABD2JD69"/>
<feature type="region of interest" description="Disordered" evidence="1">
    <location>
        <begin position="149"/>
        <end position="176"/>
    </location>
</feature>
<evidence type="ECO:0000313" key="4">
    <source>
        <dbReference type="Proteomes" id="UP001620645"/>
    </source>
</evidence>
<feature type="compositionally biased region" description="Polar residues" evidence="1">
    <location>
        <begin position="46"/>
        <end position="58"/>
    </location>
</feature>
<reference evidence="3 4" key="1">
    <citation type="submission" date="2024-10" db="EMBL/GenBank/DDBJ databases">
        <authorList>
            <person name="Kim D."/>
        </authorList>
    </citation>
    <scope>NUCLEOTIDE SEQUENCE [LARGE SCALE GENOMIC DNA]</scope>
    <source>
        <strain evidence="3">Taebaek</strain>
    </source>
</reference>
<feature type="compositionally biased region" description="Basic and acidic residues" evidence="1">
    <location>
        <begin position="167"/>
        <end position="176"/>
    </location>
</feature>
<feature type="signal peptide" evidence="2">
    <location>
        <begin position="1"/>
        <end position="21"/>
    </location>
</feature>
<evidence type="ECO:0000313" key="3">
    <source>
        <dbReference type="EMBL" id="KAL3088462.1"/>
    </source>
</evidence>
<name>A0ABD2JD69_HETSC</name>
<protein>
    <recommendedName>
        <fullName evidence="5">Secreted protein</fullName>
    </recommendedName>
</protein>
<proteinExistence type="predicted"/>